<organism evidence="2 3">
    <name type="scientific">Candidatus Sulfotelmatobacter kueseliae</name>
    <dbReference type="NCBI Taxonomy" id="2042962"/>
    <lineage>
        <taxon>Bacteria</taxon>
        <taxon>Pseudomonadati</taxon>
        <taxon>Acidobacteriota</taxon>
        <taxon>Terriglobia</taxon>
        <taxon>Terriglobales</taxon>
        <taxon>Candidatus Korobacteraceae</taxon>
        <taxon>Candidatus Sulfotelmatobacter</taxon>
    </lineage>
</organism>
<accession>A0A2U3KU62</accession>
<reference evidence="3" key="1">
    <citation type="submission" date="2018-02" db="EMBL/GenBank/DDBJ databases">
        <authorList>
            <person name="Hausmann B."/>
        </authorList>
    </citation>
    <scope>NUCLEOTIDE SEQUENCE [LARGE SCALE GENOMIC DNA]</scope>
    <source>
        <strain evidence="3">Peat soil MAG SbA1</strain>
    </source>
</reference>
<evidence type="ECO:0000313" key="2">
    <source>
        <dbReference type="EMBL" id="SPF43206.1"/>
    </source>
</evidence>
<evidence type="ECO:0000256" key="1">
    <source>
        <dbReference type="SAM" id="MobiDB-lite"/>
    </source>
</evidence>
<dbReference type="Proteomes" id="UP000238701">
    <property type="component" value="Unassembled WGS sequence"/>
</dbReference>
<name>A0A2U3KU62_9BACT</name>
<evidence type="ECO:0000313" key="3">
    <source>
        <dbReference type="Proteomes" id="UP000238701"/>
    </source>
</evidence>
<gene>
    <name evidence="2" type="ORF">SBA1_480076</name>
</gene>
<proteinExistence type="predicted"/>
<dbReference type="AlphaFoldDB" id="A0A2U3KU62"/>
<protein>
    <submittedName>
        <fullName evidence="2">Uncharacterized protein</fullName>
    </submittedName>
</protein>
<dbReference type="EMBL" id="OMOD01000142">
    <property type="protein sequence ID" value="SPF43206.1"/>
    <property type="molecule type" value="Genomic_DNA"/>
</dbReference>
<sequence>MSYSERQGYQKIIPQGASPENSCFAPGCCWPEALNPPAVLGLREGSATQNRNQRKSNTGRRATSAWRNGRPHGPS</sequence>
<feature type="region of interest" description="Disordered" evidence="1">
    <location>
        <begin position="40"/>
        <end position="75"/>
    </location>
</feature>